<gene>
    <name evidence="2" type="ORF">DM860_006735</name>
</gene>
<protein>
    <submittedName>
        <fullName evidence="2">Uncharacterized protein</fullName>
    </submittedName>
</protein>
<name>A0A328D4N6_9ASTE</name>
<feature type="compositionally biased region" description="Polar residues" evidence="1">
    <location>
        <begin position="26"/>
        <end position="36"/>
    </location>
</feature>
<feature type="compositionally biased region" description="Basic and acidic residues" evidence="1">
    <location>
        <begin position="1"/>
        <end position="12"/>
    </location>
</feature>
<dbReference type="Proteomes" id="UP000249390">
    <property type="component" value="Unassembled WGS sequence"/>
</dbReference>
<feature type="region of interest" description="Disordered" evidence="1">
    <location>
        <begin position="1"/>
        <end position="52"/>
    </location>
</feature>
<organism evidence="2 3">
    <name type="scientific">Cuscuta australis</name>
    <dbReference type="NCBI Taxonomy" id="267555"/>
    <lineage>
        <taxon>Eukaryota</taxon>
        <taxon>Viridiplantae</taxon>
        <taxon>Streptophyta</taxon>
        <taxon>Embryophyta</taxon>
        <taxon>Tracheophyta</taxon>
        <taxon>Spermatophyta</taxon>
        <taxon>Magnoliopsida</taxon>
        <taxon>eudicotyledons</taxon>
        <taxon>Gunneridae</taxon>
        <taxon>Pentapetalae</taxon>
        <taxon>asterids</taxon>
        <taxon>lamiids</taxon>
        <taxon>Solanales</taxon>
        <taxon>Convolvulaceae</taxon>
        <taxon>Cuscuteae</taxon>
        <taxon>Cuscuta</taxon>
        <taxon>Cuscuta subgen. Grammica</taxon>
        <taxon>Cuscuta sect. Cleistogrammica</taxon>
    </lineage>
</organism>
<keyword evidence="3" id="KW-1185">Reference proteome</keyword>
<comment type="caution">
    <text evidence="2">The sequence shown here is derived from an EMBL/GenBank/DDBJ whole genome shotgun (WGS) entry which is preliminary data.</text>
</comment>
<evidence type="ECO:0000256" key="1">
    <source>
        <dbReference type="SAM" id="MobiDB-lite"/>
    </source>
</evidence>
<dbReference type="EMBL" id="NQVE01000194">
    <property type="protein sequence ID" value="RAL40665.1"/>
    <property type="molecule type" value="Genomic_DNA"/>
</dbReference>
<sequence>MQKEYQRSHNTETLHPIRFSGKKLSETQASGITNYRTDAPTLGGGHRDNRTRRTLHESYSWRETMTRTSNTAGIPRESTGICTDSGGVELFSSRDGMHSSGVRFVVRKKSAEENPAVMITPT</sequence>
<evidence type="ECO:0000313" key="2">
    <source>
        <dbReference type="EMBL" id="RAL40665.1"/>
    </source>
</evidence>
<evidence type="ECO:0000313" key="3">
    <source>
        <dbReference type="Proteomes" id="UP000249390"/>
    </source>
</evidence>
<reference evidence="2 3" key="1">
    <citation type="submission" date="2018-06" db="EMBL/GenBank/DDBJ databases">
        <title>The Genome of Cuscuta australis (Dodder) Provides Insight into the Evolution of Plant Parasitism.</title>
        <authorList>
            <person name="Liu H."/>
        </authorList>
    </citation>
    <scope>NUCLEOTIDE SEQUENCE [LARGE SCALE GENOMIC DNA]</scope>
    <source>
        <strain evidence="3">cv. Yunnan</strain>
        <tissue evidence="2">Vines</tissue>
    </source>
</reference>
<accession>A0A328D4N6</accession>
<proteinExistence type="predicted"/>
<dbReference type="AlphaFoldDB" id="A0A328D4N6"/>